<organism evidence="1 2">
    <name type="scientific">Pluteus cervinus</name>
    <dbReference type="NCBI Taxonomy" id="181527"/>
    <lineage>
        <taxon>Eukaryota</taxon>
        <taxon>Fungi</taxon>
        <taxon>Dikarya</taxon>
        <taxon>Basidiomycota</taxon>
        <taxon>Agaricomycotina</taxon>
        <taxon>Agaricomycetes</taxon>
        <taxon>Agaricomycetidae</taxon>
        <taxon>Agaricales</taxon>
        <taxon>Pluteineae</taxon>
        <taxon>Pluteaceae</taxon>
        <taxon>Pluteus</taxon>
    </lineage>
</organism>
<reference evidence="1 2" key="1">
    <citation type="journal article" date="2019" name="Nat. Ecol. Evol.">
        <title>Megaphylogeny resolves global patterns of mushroom evolution.</title>
        <authorList>
            <person name="Varga T."/>
            <person name="Krizsan K."/>
            <person name="Foldi C."/>
            <person name="Dima B."/>
            <person name="Sanchez-Garcia M."/>
            <person name="Sanchez-Ramirez S."/>
            <person name="Szollosi G.J."/>
            <person name="Szarkandi J.G."/>
            <person name="Papp V."/>
            <person name="Albert L."/>
            <person name="Andreopoulos W."/>
            <person name="Angelini C."/>
            <person name="Antonin V."/>
            <person name="Barry K.W."/>
            <person name="Bougher N.L."/>
            <person name="Buchanan P."/>
            <person name="Buyck B."/>
            <person name="Bense V."/>
            <person name="Catcheside P."/>
            <person name="Chovatia M."/>
            <person name="Cooper J."/>
            <person name="Damon W."/>
            <person name="Desjardin D."/>
            <person name="Finy P."/>
            <person name="Geml J."/>
            <person name="Haridas S."/>
            <person name="Hughes K."/>
            <person name="Justo A."/>
            <person name="Karasinski D."/>
            <person name="Kautmanova I."/>
            <person name="Kiss B."/>
            <person name="Kocsube S."/>
            <person name="Kotiranta H."/>
            <person name="LaButti K.M."/>
            <person name="Lechner B.E."/>
            <person name="Liimatainen K."/>
            <person name="Lipzen A."/>
            <person name="Lukacs Z."/>
            <person name="Mihaltcheva S."/>
            <person name="Morgado L.N."/>
            <person name="Niskanen T."/>
            <person name="Noordeloos M.E."/>
            <person name="Ohm R.A."/>
            <person name="Ortiz-Santana B."/>
            <person name="Ovrebo C."/>
            <person name="Racz N."/>
            <person name="Riley R."/>
            <person name="Savchenko A."/>
            <person name="Shiryaev A."/>
            <person name="Soop K."/>
            <person name="Spirin V."/>
            <person name="Szebenyi C."/>
            <person name="Tomsovsky M."/>
            <person name="Tulloss R.E."/>
            <person name="Uehling J."/>
            <person name="Grigoriev I.V."/>
            <person name="Vagvolgyi C."/>
            <person name="Papp T."/>
            <person name="Martin F.M."/>
            <person name="Miettinen O."/>
            <person name="Hibbett D.S."/>
            <person name="Nagy L.G."/>
        </authorList>
    </citation>
    <scope>NUCLEOTIDE SEQUENCE [LARGE SCALE GENOMIC DNA]</scope>
    <source>
        <strain evidence="1 2">NL-1719</strain>
    </source>
</reference>
<proteinExistence type="predicted"/>
<evidence type="ECO:0000313" key="2">
    <source>
        <dbReference type="Proteomes" id="UP000308600"/>
    </source>
</evidence>
<sequence length="690" mass="76728">MFQTPASEHLKSPCRNPRKSPAIIARPGETQLTLDCSCSLREGSPSTGDSHEGILVSKQVDEPVTPPSSISLTLGIGAQEASLYSQKGKGKGTTLVTTSSSPGDRRSSTLPTIPSSRTALPHSSSAPTSTSLPMWKEDSAEHSSPTESLMSLPTPPHTPSSSSCRSPEEAPSRFLYTLSTIPNEILSLIFEWGARYTPNAGLIVPRSPFLPIQPSSDVPLQETISQVCRLWRDLAIHTPGLWTTIYVPLAEPTLGPTNSTDPDSVERYFKRTQKRLRTYLARSQSLPLDIILYCTKPRSWIWTDSLITQLTQHSWRWRSLCIIVPQYGPILTSVLCQLRDLQAPKLRRLQITSNKYPAEGGVSSNTNNVNGPVGNHTVNATFHGHPPLPTFLQGAHESLRHVILDRIQFSWSAPFRPLANLSSLELRFVIWPKYNHFRDLFAASPYLSTLIIHIDHAAFSFLSLHSSMTGDNGKPPILLPALEKLVVRSHMDKEYVRPFLRLFSMPALEELGLIDICALTWCQLLLHFRSPHPNSTTGSSTGATSPSTMSTNPYPFLKRLNLVGINHLINIDSSAPLAFPHLTHLSLTSVYSSAFLELLTETEVKLVDGYSKSKTVPIWPGLNELRIRSDPWLLKHQELLGRVLERRQELRVGLDVDMADREVGIGKSLEVWKERVDVNREGVDPYDLED</sequence>
<protein>
    <submittedName>
        <fullName evidence="1">Uncharacterized protein</fullName>
    </submittedName>
</protein>
<evidence type="ECO:0000313" key="1">
    <source>
        <dbReference type="EMBL" id="TFK73216.1"/>
    </source>
</evidence>
<accession>A0ACD3B6D5</accession>
<name>A0ACD3B6D5_9AGAR</name>
<dbReference type="EMBL" id="ML208277">
    <property type="protein sequence ID" value="TFK73216.1"/>
    <property type="molecule type" value="Genomic_DNA"/>
</dbReference>
<keyword evidence="2" id="KW-1185">Reference proteome</keyword>
<dbReference type="Proteomes" id="UP000308600">
    <property type="component" value="Unassembled WGS sequence"/>
</dbReference>
<gene>
    <name evidence="1" type="ORF">BDN72DRAFT_834876</name>
</gene>